<organism evidence="2 3">
    <name type="scientific">Passerine adenovirus 1</name>
    <dbReference type="NCBI Taxonomy" id="2779174"/>
    <lineage>
        <taxon>Viruses</taxon>
        <taxon>Varidnaviria</taxon>
        <taxon>Bamfordvirae</taxon>
        <taxon>Preplasmiviricota</taxon>
        <taxon>Polisuviricotina</taxon>
        <taxon>Pharingeaviricetes</taxon>
        <taxon>Rowavirales</taxon>
        <taxon>Adenoviridae</taxon>
        <taxon>Barthadenovirus</taxon>
    </lineage>
</organism>
<sequence length="92" mass="10271">MRTLPPSTQGGASALPPSTQRDASVLPPSTQRDASVLPPSTQRDASVLPQNTQRLALTYHATVANHLLSRDPEKTRDFFLFHNRFFRFIPID</sequence>
<dbReference type="EMBL" id="MT674683">
    <property type="protein sequence ID" value="QOJ53960.1"/>
    <property type="molecule type" value="Genomic_DNA"/>
</dbReference>
<accession>A0A7L9DIT3</accession>
<proteinExistence type="predicted"/>
<evidence type="ECO:0000313" key="2">
    <source>
        <dbReference type="EMBL" id="QOJ53960.1"/>
    </source>
</evidence>
<name>A0A7L9DIT3_9ADEN</name>
<feature type="region of interest" description="Disordered" evidence="1">
    <location>
        <begin position="1"/>
        <end position="48"/>
    </location>
</feature>
<evidence type="ECO:0000256" key="1">
    <source>
        <dbReference type="SAM" id="MobiDB-lite"/>
    </source>
</evidence>
<evidence type="ECO:0000313" key="3">
    <source>
        <dbReference type="Proteomes" id="UP001230876"/>
    </source>
</evidence>
<reference evidence="2" key="1">
    <citation type="journal article" date="2020" name="Viruses">
        <title>Molecular Characterisation of a Novel and Highly Divergent Passerine Adenovirus 1.</title>
        <authorList>
            <person name="Athukorala A."/>
            <person name="Forwood J.K."/>
            <person name="Phalen D.N."/>
            <person name="Sarker S."/>
        </authorList>
    </citation>
    <scope>NUCLEOTIDE SEQUENCE</scope>
    <source>
        <strain evidence="2">AU2787</strain>
    </source>
</reference>
<keyword evidence="3" id="KW-1185">Reference proteome</keyword>
<dbReference type="Proteomes" id="UP001230876">
    <property type="component" value="Segment"/>
</dbReference>
<protein>
    <submittedName>
        <fullName evidence="2">ORF5</fullName>
    </submittedName>
</protein>